<keyword evidence="13" id="KW-1185">Reference proteome</keyword>
<comment type="subcellular location">
    <subcellularLocation>
        <location evidence="1 11">Mitochondrion inner membrane</location>
        <topology evidence="1 11">Single-pass membrane protein</topology>
    </subcellularLocation>
</comment>
<dbReference type="STRING" id="1432307.W9CFF3"/>
<evidence type="ECO:0000256" key="9">
    <source>
        <dbReference type="ARBA" id="ARBA00023136"/>
    </source>
</evidence>
<sequence>MLPSIRAASLFSLPPSLRPILAARHYATHTGLGTTNTSSQPKRKAVTTFNDDGRVPWRDLSGREKVARTTQQTFNLGTVLIGTALTGGVTYLLYTEVFAPDSKINQFNRAADQVKEDPRCIEVLGNGKKIRAYGEPTSSKWARAGPIASNITKDRRGVEHLIMHFNVEGPLNRGVVNLHMVKPPSESSFLYKYLFLDVKGHQRIYLENADATNGPGKDKNTWQELDSRMNPSTIVGAQKKASGQVRKKTLFSLVVQVSLRQFYCEERIYTTI</sequence>
<evidence type="ECO:0000256" key="4">
    <source>
        <dbReference type="ARBA" id="ARBA00022692"/>
    </source>
</evidence>
<accession>W9CFF3</accession>
<evidence type="ECO:0000256" key="1">
    <source>
        <dbReference type="ARBA" id="ARBA00004434"/>
    </source>
</evidence>
<evidence type="ECO:0000313" key="13">
    <source>
        <dbReference type="Proteomes" id="UP000019487"/>
    </source>
</evidence>
<dbReference type="AlphaFoldDB" id="W9CFF3"/>
<evidence type="ECO:0000256" key="6">
    <source>
        <dbReference type="ARBA" id="ARBA00022946"/>
    </source>
</evidence>
<comment type="subunit">
    <text evidence="11">Component of the TIM23 complex.</text>
</comment>
<proteinExistence type="inferred from homology"/>
<keyword evidence="4" id="KW-0812">Transmembrane</keyword>
<dbReference type="PANTHER" id="PTHR13032">
    <property type="entry name" value="MITOCHONDRIAL IMPORT INNER MEMBRANE TRANSLOCASE SUBUNIT TIM21"/>
    <property type="match status" value="1"/>
</dbReference>
<protein>
    <recommendedName>
        <fullName evidence="3 11">Mitochondrial import inner membrane translocase subunit Tim21</fullName>
    </recommendedName>
</protein>
<evidence type="ECO:0000313" key="12">
    <source>
        <dbReference type="EMBL" id="ESZ93494.1"/>
    </source>
</evidence>
<reference evidence="12 13" key="1">
    <citation type="journal article" date="2014" name="Genome Announc.">
        <title>Draft genome sequence of Sclerotinia borealis, a psychrophilic plant pathogenic fungus.</title>
        <authorList>
            <person name="Mardanov A.V."/>
            <person name="Beletsky A.V."/>
            <person name="Kadnikov V.V."/>
            <person name="Ignatov A.N."/>
            <person name="Ravin N.V."/>
        </authorList>
    </citation>
    <scope>NUCLEOTIDE SEQUENCE [LARGE SCALE GENOMIC DNA]</scope>
    <source>
        <strain evidence="13">F-4157</strain>
    </source>
</reference>
<dbReference type="InterPro" id="IPR013261">
    <property type="entry name" value="Tim21"/>
</dbReference>
<keyword evidence="8 11" id="KW-0496">Mitochondrion</keyword>
<dbReference type="Proteomes" id="UP000019487">
    <property type="component" value="Unassembled WGS sequence"/>
</dbReference>
<keyword evidence="5 11" id="KW-0999">Mitochondrion inner membrane</keyword>
<evidence type="ECO:0000256" key="5">
    <source>
        <dbReference type="ARBA" id="ARBA00022792"/>
    </source>
</evidence>
<keyword evidence="11" id="KW-0811">Translocation</keyword>
<name>W9CFF3_SCLBF</name>
<evidence type="ECO:0000256" key="2">
    <source>
        <dbReference type="ARBA" id="ARBA00010867"/>
    </source>
</evidence>
<evidence type="ECO:0000256" key="10">
    <source>
        <dbReference type="ARBA" id="ARBA00060204"/>
    </source>
</evidence>
<organism evidence="12 13">
    <name type="scientific">Sclerotinia borealis (strain F-4128)</name>
    <dbReference type="NCBI Taxonomy" id="1432307"/>
    <lineage>
        <taxon>Eukaryota</taxon>
        <taxon>Fungi</taxon>
        <taxon>Dikarya</taxon>
        <taxon>Ascomycota</taxon>
        <taxon>Pezizomycotina</taxon>
        <taxon>Leotiomycetes</taxon>
        <taxon>Helotiales</taxon>
        <taxon>Sclerotiniaceae</taxon>
        <taxon>Sclerotinia</taxon>
    </lineage>
</organism>
<dbReference type="Gene3D" id="3.10.450.320">
    <property type="entry name" value="Mitochondrial import inner membrane translocase subunit Tim21"/>
    <property type="match status" value="1"/>
</dbReference>
<dbReference type="OrthoDB" id="436405at2759"/>
<dbReference type="FunFam" id="3.10.450.320:FF:000002">
    <property type="entry name" value="Mitochondrial import inner membrane translocase subunit tim21"/>
    <property type="match status" value="1"/>
</dbReference>
<dbReference type="PANTHER" id="PTHR13032:SF6">
    <property type="entry name" value="MITOCHONDRIAL IMPORT INNER MEMBRANE TRANSLOCASE SUBUNIT TIM21"/>
    <property type="match status" value="1"/>
</dbReference>
<comment type="function">
    <text evidence="10">Essential component of the TIM23 complex, a complex that mediates the translocation of transit peptide-containing proteins across the mitochondrial inner membrane. Required to keep the TOM and the TIM23 complexes in close contact. At some point, it is released from the TOM23 complex to allow protein translocation into the mitochondrial matrix.</text>
</comment>
<evidence type="ECO:0000256" key="3">
    <source>
        <dbReference type="ARBA" id="ARBA00020726"/>
    </source>
</evidence>
<dbReference type="GO" id="GO:0030150">
    <property type="term" value="P:protein import into mitochondrial matrix"/>
    <property type="evidence" value="ECO:0007669"/>
    <property type="project" value="UniProtKB-UniRule"/>
</dbReference>
<keyword evidence="7" id="KW-1133">Transmembrane helix</keyword>
<evidence type="ECO:0000256" key="7">
    <source>
        <dbReference type="ARBA" id="ARBA00022989"/>
    </source>
</evidence>
<dbReference type="InterPro" id="IPR038552">
    <property type="entry name" value="Tim21_IMS_sf"/>
</dbReference>
<comment type="similarity">
    <text evidence="2 11">Belongs to the TIM21 family.</text>
</comment>
<evidence type="ECO:0000256" key="8">
    <source>
        <dbReference type="ARBA" id="ARBA00023128"/>
    </source>
</evidence>
<dbReference type="HOGENOM" id="CLU_089407_0_0_1"/>
<keyword evidence="9" id="KW-0472">Membrane</keyword>
<keyword evidence="11" id="KW-0653">Protein transport</keyword>
<comment type="caution">
    <text evidence="12">The sequence shown here is derived from an EMBL/GenBank/DDBJ whole genome shotgun (WGS) entry which is preliminary data.</text>
</comment>
<dbReference type="Pfam" id="PF08294">
    <property type="entry name" value="TIM21"/>
    <property type="match status" value="1"/>
</dbReference>
<gene>
    <name evidence="12" type="ORF">SBOR_6143</name>
</gene>
<keyword evidence="6" id="KW-0809">Transit peptide</keyword>
<evidence type="ECO:0000256" key="11">
    <source>
        <dbReference type="RuleBase" id="RU367142"/>
    </source>
</evidence>
<dbReference type="GO" id="GO:0005744">
    <property type="term" value="C:TIM23 mitochondrial import inner membrane translocase complex"/>
    <property type="evidence" value="ECO:0007669"/>
    <property type="project" value="UniProtKB-UniRule"/>
</dbReference>
<dbReference type="EMBL" id="AYSA01000314">
    <property type="protein sequence ID" value="ESZ93494.1"/>
    <property type="molecule type" value="Genomic_DNA"/>
</dbReference>
<keyword evidence="11" id="KW-0813">Transport</keyword>